<dbReference type="SUPFAM" id="SSF54928">
    <property type="entry name" value="RNA-binding domain, RBD"/>
    <property type="match status" value="1"/>
</dbReference>
<dbReference type="PANTHER" id="PTHR48025">
    <property type="entry name" value="OS02G0815200 PROTEIN"/>
    <property type="match status" value="1"/>
</dbReference>
<dbReference type="EMBL" id="OX458333">
    <property type="protein sequence ID" value="CAI8737735.1"/>
    <property type="molecule type" value="Genomic_DNA"/>
</dbReference>
<dbReference type="InterPro" id="IPR000504">
    <property type="entry name" value="RRM_dom"/>
</dbReference>
<keyword evidence="1" id="KW-0694">RNA-binding</keyword>
<name>A0ABN8WXC1_9GAMM</name>
<dbReference type="InterPro" id="IPR012677">
    <property type="entry name" value="Nucleotide-bd_a/b_plait_sf"/>
</dbReference>
<protein>
    <recommendedName>
        <fullName evidence="3">RRM domain-containing protein</fullName>
    </recommendedName>
</protein>
<dbReference type="Gene3D" id="3.30.70.330">
    <property type="match status" value="1"/>
</dbReference>
<keyword evidence="5" id="KW-1185">Reference proteome</keyword>
<reference evidence="4 5" key="1">
    <citation type="submission" date="2023-03" db="EMBL/GenBank/DDBJ databases">
        <authorList>
            <person name="Pearce D."/>
        </authorList>
    </citation>
    <scope>NUCLEOTIDE SEQUENCE [LARGE SCALE GENOMIC DNA]</scope>
    <source>
        <strain evidence="4">Msz</strain>
    </source>
</reference>
<dbReference type="PROSITE" id="PS50102">
    <property type="entry name" value="RRM"/>
    <property type="match status" value="1"/>
</dbReference>
<accession>A0ABN8WXC1</accession>
<organism evidence="4 5">
    <name type="scientific">Methylocaldum szegediense</name>
    <dbReference type="NCBI Taxonomy" id="73780"/>
    <lineage>
        <taxon>Bacteria</taxon>
        <taxon>Pseudomonadati</taxon>
        <taxon>Pseudomonadota</taxon>
        <taxon>Gammaproteobacteria</taxon>
        <taxon>Methylococcales</taxon>
        <taxon>Methylococcaceae</taxon>
        <taxon>Methylocaldum</taxon>
    </lineage>
</organism>
<dbReference type="RefSeq" id="WP_235726616.1">
    <property type="nucleotide sequence ID" value="NZ_OX458333.1"/>
</dbReference>
<dbReference type="SMART" id="SM00360">
    <property type="entry name" value="RRM"/>
    <property type="match status" value="1"/>
</dbReference>
<dbReference type="PANTHER" id="PTHR48025:SF1">
    <property type="entry name" value="RRM DOMAIN-CONTAINING PROTEIN"/>
    <property type="match status" value="1"/>
</dbReference>
<dbReference type="InterPro" id="IPR050502">
    <property type="entry name" value="Euk_RNA-bind_prot"/>
</dbReference>
<evidence type="ECO:0000256" key="2">
    <source>
        <dbReference type="SAM" id="MobiDB-lite"/>
    </source>
</evidence>
<dbReference type="InterPro" id="IPR035979">
    <property type="entry name" value="RBD_domain_sf"/>
</dbReference>
<dbReference type="Proteomes" id="UP001162030">
    <property type="component" value="Chromosome"/>
</dbReference>
<feature type="domain" description="RRM" evidence="3">
    <location>
        <begin position="111"/>
        <end position="188"/>
    </location>
</feature>
<proteinExistence type="predicted"/>
<gene>
    <name evidence="4" type="ORF">MSZNOR_0405</name>
</gene>
<evidence type="ECO:0000256" key="1">
    <source>
        <dbReference type="ARBA" id="ARBA00022884"/>
    </source>
</evidence>
<evidence type="ECO:0000259" key="3">
    <source>
        <dbReference type="PROSITE" id="PS50102"/>
    </source>
</evidence>
<dbReference type="Pfam" id="PF00076">
    <property type="entry name" value="RRM_1"/>
    <property type="match status" value="1"/>
</dbReference>
<evidence type="ECO:0000313" key="4">
    <source>
        <dbReference type="EMBL" id="CAI8737735.1"/>
    </source>
</evidence>
<evidence type="ECO:0000313" key="5">
    <source>
        <dbReference type="Proteomes" id="UP001162030"/>
    </source>
</evidence>
<sequence length="198" mass="22010">MPICSQGISKIPLQAVARQSRTPAQYAPGVTNTRNPQADAIDRRTTVRPQLPALSLPESYTPQTVRNRSLKADPTATAIHPDGKDRPIHAVGSSNQDAANLGCAHRRHPMLRIYAGNLPSDTTEREFNELFAQYGRVRSIELARDIFSGRCRGFGFVEMEGHEARAAIAGLNGRNLRGNSLRVNQERPRERHGRGRRR</sequence>
<feature type="region of interest" description="Disordered" evidence="2">
    <location>
        <begin position="179"/>
        <end position="198"/>
    </location>
</feature>